<dbReference type="InterPro" id="IPR023213">
    <property type="entry name" value="CAT-like_dom_sf"/>
</dbReference>
<comment type="caution">
    <text evidence="4">The sequence shown here is derived from an EMBL/GenBank/DDBJ whole genome shotgun (WGS) entry which is preliminary data.</text>
</comment>
<accession>A0A9K3JG01</accession>
<reference evidence="4" key="2">
    <citation type="submission" date="2020-06" db="EMBL/GenBank/DDBJ databases">
        <title>Helianthus annuus Genome sequencing and assembly Release 2.</title>
        <authorList>
            <person name="Gouzy J."/>
            <person name="Langlade N."/>
            <person name="Munos S."/>
        </authorList>
    </citation>
    <scope>NUCLEOTIDE SEQUENCE</scope>
    <source>
        <tissue evidence="4">Leaves</tissue>
    </source>
</reference>
<keyword evidence="5" id="KW-1185">Reference proteome</keyword>
<dbReference type="AlphaFoldDB" id="A0A9K3JG01"/>
<reference evidence="4" key="1">
    <citation type="journal article" date="2017" name="Nature">
        <title>The sunflower genome provides insights into oil metabolism, flowering and Asterid evolution.</title>
        <authorList>
            <person name="Badouin H."/>
            <person name="Gouzy J."/>
            <person name="Grassa C.J."/>
            <person name="Murat F."/>
            <person name="Staton S.E."/>
            <person name="Cottret L."/>
            <person name="Lelandais-Briere C."/>
            <person name="Owens G.L."/>
            <person name="Carrere S."/>
            <person name="Mayjonade B."/>
            <person name="Legrand L."/>
            <person name="Gill N."/>
            <person name="Kane N.C."/>
            <person name="Bowers J.E."/>
            <person name="Hubner S."/>
            <person name="Bellec A."/>
            <person name="Berard A."/>
            <person name="Berges H."/>
            <person name="Blanchet N."/>
            <person name="Boniface M.C."/>
            <person name="Brunel D."/>
            <person name="Catrice O."/>
            <person name="Chaidir N."/>
            <person name="Claudel C."/>
            <person name="Donnadieu C."/>
            <person name="Faraut T."/>
            <person name="Fievet G."/>
            <person name="Helmstetter N."/>
            <person name="King M."/>
            <person name="Knapp S.J."/>
            <person name="Lai Z."/>
            <person name="Le Paslier M.C."/>
            <person name="Lippi Y."/>
            <person name="Lorenzon L."/>
            <person name="Mandel J.R."/>
            <person name="Marage G."/>
            <person name="Marchand G."/>
            <person name="Marquand E."/>
            <person name="Bret-Mestries E."/>
            <person name="Morien E."/>
            <person name="Nambeesan S."/>
            <person name="Nguyen T."/>
            <person name="Pegot-Espagnet P."/>
            <person name="Pouilly N."/>
            <person name="Raftis F."/>
            <person name="Sallet E."/>
            <person name="Schiex T."/>
            <person name="Thomas J."/>
            <person name="Vandecasteele C."/>
            <person name="Vares D."/>
            <person name="Vear F."/>
            <person name="Vautrin S."/>
            <person name="Crespi M."/>
            <person name="Mangin B."/>
            <person name="Burke J.M."/>
            <person name="Salse J."/>
            <person name="Munos S."/>
            <person name="Vincourt P."/>
            <person name="Rieseberg L.H."/>
            <person name="Langlade N.B."/>
        </authorList>
    </citation>
    <scope>NUCLEOTIDE SEQUENCE</scope>
    <source>
        <tissue evidence="4">Leaves</tissue>
    </source>
</reference>
<keyword evidence="2 4" id="KW-0808">Transferase</keyword>
<proteinExistence type="inferred from homology"/>
<dbReference type="PANTHER" id="PTHR31623">
    <property type="entry name" value="F21J9.9"/>
    <property type="match status" value="1"/>
</dbReference>
<dbReference type="EMBL" id="MNCJ02000318">
    <property type="protein sequence ID" value="KAF5813942.1"/>
    <property type="molecule type" value="Genomic_DNA"/>
</dbReference>
<gene>
    <name evidence="4" type="ORF">HanXRQr2_Chr03g0104731</name>
</gene>
<evidence type="ECO:0000256" key="2">
    <source>
        <dbReference type="ARBA" id="ARBA00022679"/>
    </source>
</evidence>
<evidence type="ECO:0000256" key="1">
    <source>
        <dbReference type="ARBA" id="ARBA00009861"/>
    </source>
</evidence>
<evidence type="ECO:0000313" key="4">
    <source>
        <dbReference type="EMBL" id="KAF5813942.1"/>
    </source>
</evidence>
<dbReference type="OrthoDB" id="671439at2759"/>
<name>A0A9K3JG01_HELAN</name>
<protein>
    <submittedName>
        <fullName evidence="4">Transferase</fullName>
        <ecNumber evidence="4">2.3.1.-</ecNumber>
    </submittedName>
</protein>
<organism evidence="4 5">
    <name type="scientific">Helianthus annuus</name>
    <name type="common">Common sunflower</name>
    <dbReference type="NCBI Taxonomy" id="4232"/>
    <lineage>
        <taxon>Eukaryota</taxon>
        <taxon>Viridiplantae</taxon>
        <taxon>Streptophyta</taxon>
        <taxon>Embryophyta</taxon>
        <taxon>Tracheophyta</taxon>
        <taxon>Spermatophyta</taxon>
        <taxon>Magnoliopsida</taxon>
        <taxon>eudicotyledons</taxon>
        <taxon>Gunneridae</taxon>
        <taxon>Pentapetalae</taxon>
        <taxon>asterids</taxon>
        <taxon>campanulids</taxon>
        <taxon>Asterales</taxon>
        <taxon>Asteraceae</taxon>
        <taxon>Asteroideae</taxon>
        <taxon>Heliantheae alliance</taxon>
        <taxon>Heliantheae</taxon>
        <taxon>Helianthus</taxon>
    </lineage>
</organism>
<evidence type="ECO:0000313" key="5">
    <source>
        <dbReference type="Proteomes" id="UP000215914"/>
    </source>
</evidence>
<keyword evidence="3 4" id="KW-0012">Acyltransferase</keyword>
<dbReference type="PANTHER" id="PTHR31623:SF124">
    <property type="entry name" value="VINORINE SYNTHASE-RELATED"/>
    <property type="match status" value="1"/>
</dbReference>
<dbReference type="Pfam" id="PF02458">
    <property type="entry name" value="Transferase"/>
    <property type="match status" value="1"/>
</dbReference>
<dbReference type="EC" id="2.3.1.-" evidence="4"/>
<dbReference type="GO" id="GO:0016746">
    <property type="term" value="F:acyltransferase activity"/>
    <property type="evidence" value="ECO:0007669"/>
    <property type="project" value="UniProtKB-KW"/>
</dbReference>
<sequence length="158" mass="17876">MEQANNVESKASFLIQAVALRDKVLPELHTNSCGNFFAIAPSRLRPGEGENITYRDFFMILRDSVSKTVQDCTKMLTQGNEEYEVVIDPYLETNWNTSPDNVVNMGLYIFSSWCKFSYYQADFGCGKPVWASPGKLPTQNFVILMDDNEGDGVEAWVH</sequence>
<comment type="similarity">
    <text evidence="1">Belongs to the plant acyltransferase family.</text>
</comment>
<evidence type="ECO:0000256" key="3">
    <source>
        <dbReference type="ARBA" id="ARBA00023315"/>
    </source>
</evidence>
<dbReference type="Proteomes" id="UP000215914">
    <property type="component" value="Unassembled WGS sequence"/>
</dbReference>
<dbReference type="Gene3D" id="3.30.559.10">
    <property type="entry name" value="Chloramphenicol acetyltransferase-like domain"/>
    <property type="match status" value="1"/>
</dbReference>
<dbReference type="Gramene" id="mRNA:HanXRQr2_Chr03g0104731">
    <property type="protein sequence ID" value="CDS:HanXRQr2_Chr03g0104731.1"/>
    <property type="gene ID" value="HanXRQr2_Chr03g0104731"/>
</dbReference>